<dbReference type="RefSeq" id="WP_183477655.1">
    <property type="nucleotide sequence ID" value="NZ_JACIFO010000006.1"/>
</dbReference>
<proteinExistence type="inferred from homology"/>
<feature type="transmembrane region" description="Helical" evidence="8">
    <location>
        <begin position="205"/>
        <end position="228"/>
    </location>
</feature>
<accession>A0A840EWU8</accession>
<feature type="transmembrane region" description="Helical" evidence="8">
    <location>
        <begin position="32"/>
        <end position="53"/>
    </location>
</feature>
<feature type="transmembrane region" description="Helical" evidence="8">
    <location>
        <begin position="369"/>
        <end position="390"/>
    </location>
</feature>
<feature type="transmembrane region" description="Helical" evidence="8">
    <location>
        <begin position="108"/>
        <end position="127"/>
    </location>
</feature>
<sequence>MMQQLLIYPLLLQLFLSIVLMFAWGKVNLQRIISIVGSIVGLVFSGMLLYQVLTQGTQTMQAGNWAAPFGITFVADAFAATLVLLTSLAGLAVSCYSSASIIPARIRFGYFSIFHFLVLGLIGAFLTGDIFNLYVWFEIIIISSFVLITLGGEKAQIEGAVKYFTLNFLASIIFLTAIAVLYGLTGSLNMADLAVLVPKLENKTLVDVAAILFLIGFGIKSAVFPLYFWLPASYHTPPSAVQAIFGGLLTKVGVYALIRIFSLVFLGDSFLQETLIVIAVLTLFSGGIGALVQKNLRKVFSYLIICHIGFMIVGLAMFTEVALAGAVFYLIHDIVIKTNLFMISGLIYRIKGTVQLDKLGGLYDKYPKLSLLMLIPLLSLVGIPPLSGFWPKISLFLAAYDTQNYLVVGMVVFASLLTLIVVAKLWAEAFWKKDAELPERSHFLYFDKLWISRRIQFIAPIVLLTLVSLYIGFGAEHIQQLSTRIADELINHKQYIDAVMTNRN</sequence>
<dbReference type="EMBL" id="JACIFO010000006">
    <property type="protein sequence ID" value="MBB4119297.1"/>
    <property type="molecule type" value="Genomic_DNA"/>
</dbReference>
<feature type="transmembrane region" description="Helical" evidence="8">
    <location>
        <begin position="405"/>
        <end position="427"/>
    </location>
</feature>
<dbReference type="PRINTS" id="PR01437">
    <property type="entry name" value="NUOXDRDTASE4"/>
</dbReference>
<feature type="transmembrane region" description="Helical" evidence="8">
    <location>
        <begin position="274"/>
        <end position="292"/>
    </location>
</feature>
<dbReference type="AlphaFoldDB" id="A0A840EWU8"/>
<evidence type="ECO:0000256" key="6">
    <source>
        <dbReference type="ARBA" id="ARBA00023136"/>
    </source>
</evidence>
<name>A0A840EWU8_9FLAO</name>
<evidence type="ECO:0000256" key="1">
    <source>
        <dbReference type="ARBA" id="ARBA00004651"/>
    </source>
</evidence>
<feature type="transmembrane region" description="Helical" evidence="8">
    <location>
        <begin position="299"/>
        <end position="318"/>
    </location>
</feature>
<evidence type="ECO:0000256" key="4">
    <source>
        <dbReference type="ARBA" id="ARBA00022692"/>
    </source>
</evidence>
<dbReference type="PANTHER" id="PTHR42703">
    <property type="entry name" value="NADH DEHYDROGENASE"/>
    <property type="match status" value="1"/>
</dbReference>
<feature type="transmembrane region" description="Helical" evidence="8">
    <location>
        <begin position="133"/>
        <end position="152"/>
    </location>
</feature>
<evidence type="ECO:0000256" key="5">
    <source>
        <dbReference type="ARBA" id="ARBA00022989"/>
    </source>
</evidence>
<keyword evidence="4 7" id="KW-0812">Transmembrane</keyword>
<keyword evidence="5 8" id="KW-1133">Transmembrane helix</keyword>
<keyword evidence="11" id="KW-1185">Reference proteome</keyword>
<organism evidence="10 11">
    <name type="scientific">Mesonia hippocampi</name>
    <dbReference type="NCBI Taxonomy" id="1628250"/>
    <lineage>
        <taxon>Bacteria</taxon>
        <taxon>Pseudomonadati</taxon>
        <taxon>Bacteroidota</taxon>
        <taxon>Flavobacteriia</taxon>
        <taxon>Flavobacteriales</taxon>
        <taxon>Flavobacteriaceae</taxon>
        <taxon>Mesonia</taxon>
    </lineage>
</organism>
<evidence type="ECO:0000256" key="2">
    <source>
        <dbReference type="ARBA" id="ARBA00005346"/>
    </source>
</evidence>
<dbReference type="InterPro" id="IPR050586">
    <property type="entry name" value="CPA3_Na-H_Antiporter_D"/>
</dbReference>
<dbReference type="InterPro" id="IPR001750">
    <property type="entry name" value="ND/Mrp_TM"/>
</dbReference>
<feature type="transmembrane region" description="Helical" evidence="8">
    <location>
        <begin position="240"/>
        <end position="262"/>
    </location>
</feature>
<feature type="transmembrane region" description="Helical" evidence="8">
    <location>
        <begin position="164"/>
        <end position="185"/>
    </location>
</feature>
<dbReference type="GO" id="GO:0005886">
    <property type="term" value="C:plasma membrane"/>
    <property type="evidence" value="ECO:0007669"/>
    <property type="project" value="UniProtKB-SubCell"/>
</dbReference>
<evidence type="ECO:0000313" key="10">
    <source>
        <dbReference type="EMBL" id="MBB4119297.1"/>
    </source>
</evidence>
<keyword evidence="6 8" id="KW-0472">Membrane</keyword>
<evidence type="ECO:0000256" key="8">
    <source>
        <dbReference type="SAM" id="Phobius"/>
    </source>
</evidence>
<keyword evidence="3" id="KW-1003">Cell membrane</keyword>
<reference evidence="10 11" key="1">
    <citation type="submission" date="2020-08" db="EMBL/GenBank/DDBJ databases">
        <title>Genomic Encyclopedia of Type Strains, Phase IV (KMG-IV): sequencing the most valuable type-strain genomes for metagenomic binning, comparative biology and taxonomic classification.</title>
        <authorList>
            <person name="Goeker M."/>
        </authorList>
    </citation>
    <scope>NUCLEOTIDE SEQUENCE [LARGE SCALE GENOMIC DNA]</scope>
    <source>
        <strain evidence="10 11">DSM 29568</strain>
    </source>
</reference>
<gene>
    <name evidence="10" type="ORF">GGR32_001595</name>
</gene>
<comment type="similarity">
    <text evidence="2">Belongs to the CPA3 antiporters (TC 2.A.63) subunit D family.</text>
</comment>
<dbReference type="PANTHER" id="PTHR42703:SF1">
    <property type="entry name" value="NA(+)_H(+) ANTIPORTER SUBUNIT D1"/>
    <property type="match status" value="1"/>
</dbReference>
<comment type="caution">
    <text evidence="10">The sequence shown here is derived from an EMBL/GenBank/DDBJ whole genome shotgun (WGS) entry which is preliminary data.</text>
</comment>
<dbReference type="Proteomes" id="UP000553034">
    <property type="component" value="Unassembled WGS sequence"/>
</dbReference>
<dbReference type="Pfam" id="PF00361">
    <property type="entry name" value="Proton_antipo_M"/>
    <property type="match status" value="1"/>
</dbReference>
<dbReference type="GO" id="GO:0042773">
    <property type="term" value="P:ATP synthesis coupled electron transport"/>
    <property type="evidence" value="ECO:0007669"/>
    <property type="project" value="InterPro"/>
</dbReference>
<feature type="transmembrane region" description="Helical" evidence="8">
    <location>
        <begin position="6"/>
        <end position="25"/>
    </location>
</feature>
<dbReference type="InterPro" id="IPR003918">
    <property type="entry name" value="NADH_UbQ_OxRdtase"/>
</dbReference>
<protein>
    <submittedName>
        <fullName evidence="10">Multicomponent Na+:H+ antiporter subunit D</fullName>
    </submittedName>
</protein>
<feature type="transmembrane region" description="Helical" evidence="8">
    <location>
        <begin position="324"/>
        <end position="348"/>
    </location>
</feature>
<evidence type="ECO:0000256" key="7">
    <source>
        <dbReference type="RuleBase" id="RU000320"/>
    </source>
</evidence>
<feature type="domain" description="NADH:quinone oxidoreductase/Mrp antiporter transmembrane" evidence="9">
    <location>
        <begin position="129"/>
        <end position="418"/>
    </location>
</feature>
<evidence type="ECO:0000256" key="3">
    <source>
        <dbReference type="ARBA" id="ARBA00022475"/>
    </source>
</evidence>
<evidence type="ECO:0000259" key="9">
    <source>
        <dbReference type="Pfam" id="PF00361"/>
    </source>
</evidence>
<feature type="transmembrane region" description="Helical" evidence="8">
    <location>
        <begin position="457"/>
        <end position="475"/>
    </location>
</feature>
<feature type="transmembrane region" description="Helical" evidence="8">
    <location>
        <begin position="65"/>
        <end position="96"/>
    </location>
</feature>
<evidence type="ECO:0000313" key="11">
    <source>
        <dbReference type="Proteomes" id="UP000553034"/>
    </source>
</evidence>
<dbReference type="GO" id="GO:0008137">
    <property type="term" value="F:NADH dehydrogenase (ubiquinone) activity"/>
    <property type="evidence" value="ECO:0007669"/>
    <property type="project" value="InterPro"/>
</dbReference>
<comment type="subcellular location">
    <subcellularLocation>
        <location evidence="1">Cell membrane</location>
        <topology evidence="1">Multi-pass membrane protein</topology>
    </subcellularLocation>
    <subcellularLocation>
        <location evidence="7">Membrane</location>
        <topology evidence="7">Multi-pass membrane protein</topology>
    </subcellularLocation>
</comment>